<feature type="transmembrane region" description="Helical" evidence="6">
    <location>
        <begin position="228"/>
        <end position="250"/>
    </location>
</feature>
<keyword evidence="4 6" id="KW-1133">Transmembrane helix</keyword>
<reference evidence="8 9" key="1">
    <citation type="submission" date="2018-06" db="EMBL/GenBank/DDBJ databases">
        <title>Three novel Pseudomonas species isolated from symptomatic oak.</title>
        <authorList>
            <person name="Bueno-Gonzalez V."/>
            <person name="Brady C."/>
        </authorList>
    </citation>
    <scope>NUCLEOTIDE SEQUENCE [LARGE SCALE GENOMIC DNA]</scope>
    <source>
        <strain evidence="8 9">P17C</strain>
    </source>
</reference>
<evidence type="ECO:0000256" key="3">
    <source>
        <dbReference type="ARBA" id="ARBA00022692"/>
    </source>
</evidence>
<dbReference type="PROSITE" id="PS50850">
    <property type="entry name" value="MFS"/>
    <property type="match status" value="1"/>
</dbReference>
<feature type="domain" description="Major facilitator superfamily (MFS) profile" evidence="7">
    <location>
        <begin position="102"/>
        <end position="509"/>
    </location>
</feature>
<dbReference type="GO" id="GO:0016020">
    <property type="term" value="C:membrane"/>
    <property type="evidence" value="ECO:0007669"/>
    <property type="project" value="UniProtKB-SubCell"/>
</dbReference>
<dbReference type="InterPro" id="IPR036259">
    <property type="entry name" value="MFS_trans_sf"/>
</dbReference>
<dbReference type="GO" id="GO:0022857">
    <property type="term" value="F:transmembrane transporter activity"/>
    <property type="evidence" value="ECO:0007669"/>
    <property type="project" value="InterPro"/>
</dbReference>
<keyword evidence="3 6" id="KW-0812">Transmembrane</keyword>
<dbReference type="PANTHER" id="PTHR23505:SF79">
    <property type="entry name" value="PROTEIN SPINSTER"/>
    <property type="match status" value="1"/>
</dbReference>
<keyword evidence="2" id="KW-0813">Transport</keyword>
<evidence type="ECO:0000259" key="7">
    <source>
        <dbReference type="PROSITE" id="PS50850"/>
    </source>
</evidence>
<feature type="transmembrane region" description="Helical" evidence="6">
    <location>
        <begin position="418"/>
        <end position="440"/>
    </location>
</feature>
<evidence type="ECO:0000256" key="2">
    <source>
        <dbReference type="ARBA" id="ARBA00022448"/>
    </source>
</evidence>
<dbReference type="InterPro" id="IPR044770">
    <property type="entry name" value="MFS_spinster-like"/>
</dbReference>
<feature type="transmembrane region" description="Helical" evidence="6">
    <location>
        <begin position="486"/>
        <end position="506"/>
    </location>
</feature>
<proteinExistence type="predicted"/>
<evidence type="ECO:0000256" key="4">
    <source>
        <dbReference type="ARBA" id="ARBA00022989"/>
    </source>
</evidence>
<evidence type="ECO:0000313" key="8">
    <source>
        <dbReference type="EMBL" id="TBU97876.1"/>
    </source>
</evidence>
<dbReference type="EMBL" id="QJUP01000007">
    <property type="protein sequence ID" value="TBU97876.1"/>
    <property type="molecule type" value="Genomic_DNA"/>
</dbReference>
<dbReference type="Pfam" id="PF07690">
    <property type="entry name" value="MFS_1"/>
    <property type="match status" value="1"/>
</dbReference>
<dbReference type="AlphaFoldDB" id="A0A4Q9RB74"/>
<accession>A0A4Q9RB74</accession>
<comment type="caution">
    <text evidence="8">The sequence shown here is derived from an EMBL/GenBank/DDBJ whole genome shotgun (WGS) entry which is preliminary data.</text>
</comment>
<feature type="transmembrane region" description="Helical" evidence="6">
    <location>
        <begin position="391"/>
        <end position="412"/>
    </location>
</feature>
<feature type="transmembrane region" description="Helical" evidence="6">
    <location>
        <begin position="360"/>
        <end position="379"/>
    </location>
</feature>
<organism evidence="8 9">
    <name type="scientific">Stutzerimonas kirkiae</name>
    <dbReference type="NCBI Taxonomy" id="2211392"/>
    <lineage>
        <taxon>Bacteria</taxon>
        <taxon>Pseudomonadati</taxon>
        <taxon>Pseudomonadota</taxon>
        <taxon>Gammaproteobacteria</taxon>
        <taxon>Pseudomonadales</taxon>
        <taxon>Pseudomonadaceae</taxon>
        <taxon>Stutzerimonas</taxon>
    </lineage>
</organism>
<keyword evidence="5 6" id="KW-0472">Membrane</keyword>
<dbReference type="Proteomes" id="UP000292639">
    <property type="component" value="Unassembled WGS sequence"/>
</dbReference>
<comment type="subcellular location">
    <subcellularLocation>
        <location evidence="1">Membrane</location>
        <topology evidence="1">Multi-pass membrane protein</topology>
    </subcellularLocation>
</comment>
<dbReference type="PANTHER" id="PTHR23505">
    <property type="entry name" value="SPINSTER"/>
    <property type="match status" value="1"/>
</dbReference>
<dbReference type="OrthoDB" id="6057322at2"/>
<feature type="transmembrane region" description="Helical" evidence="6">
    <location>
        <begin position="270"/>
        <end position="291"/>
    </location>
</feature>
<feature type="transmembrane region" description="Helical" evidence="6">
    <location>
        <begin position="138"/>
        <end position="157"/>
    </location>
</feature>
<evidence type="ECO:0000313" key="9">
    <source>
        <dbReference type="Proteomes" id="UP000292639"/>
    </source>
</evidence>
<dbReference type="InterPro" id="IPR011701">
    <property type="entry name" value="MFS"/>
</dbReference>
<feature type="transmembrane region" description="Helical" evidence="6">
    <location>
        <begin position="169"/>
        <end position="188"/>
    </location>
</feature>
<name>A0A4Q9RB74_9GAMM</name>
<evidence type="ECO:0000256" key="1">
    <source>
        <dbReference type="ARBA" id="ARBA00004141"/>
    </source>
</evidence>
<feature type="transmembrane region" description="Helical" evidence="6">
    <location>
        <begin position="452"/>
        <end position="474"/>
    </location>
</feature>
<protein>
    <submittedName>
        <fullName evidence="8">MFS transporter</fullName>
    </submittedName>
</protein>
<keyword evidence="9" id="KW-1185">Reference proteome</keyword>
<sequence length="525" mass="55942">MARRGCRRMRAVSAIPAVVQGRCTAKALRRRLSRPVVARATPIRLSDAGDEKRLCRWGAGEARCTIRRSMIRQEAATMSKPASPRKIIPPGVWPTPAQGWYAVAALTFAHFVSYLDRTIISLLVEPIKASQQLSDTQVSFLLGFAFAVFYALAGIPLGYLADRSRRKRLILASIGIWSLMTAACGLAKGFWGLFLARVGVGVGEAGLNPAAISLISDCFPPRKRHFPVATFMVGGTLGGGLAIILGAGLVSLGERLTFTPLPLLGILEPWQWVFVLVSLLGLPALLLAAGVREPARKGLLQASDSGAAVNAYLRRHWRCLAGLFVGTSLILMVNVCYLVWGPTLFVRVHGLTLQQAGLMVGLPCFVAGIAGNFVAPAIARRLGRGGRQDAPLLTIQLVALLVALPMVLGPLLPTPLAVIATVAPAIGLMVGSASVVQIAAQQILPNQLRARAVAFYNLAVNALAFGLGPLLIGLLSDRLYADEKLLHYSIATLALAAIPLALLVLARTRRHFLAAAADARDWSPT</sequence>
<dbReference type="SUPFAM" id="SSF103473">
    <property type="entry name" value="MFS general substrate transporter"/>
    <property type="match status" value="1"/>
</dbReference>
<evidence type="ECO:0000256" key="6">
    <source>
        <dbReference type="SAM" id="Phobius"/>
    </source>
</evidence>
<evidence type="ECO:0000256" key="5">
    <source>
        <dbReference type="ARBA" id="ARBA00023136"/>
    </source>
</evidence>
<dbReference type="InterPro" id="IPR020846">
    <property type="entry name" value="MFS_dom"/>
</dbReference>
<gene>
    <name evidence="8" type="ORF">DNJ96_07065</name>
</gene>
<feature type="transmembrane region" description="Helical" evidence="6">
    <location>
        <begin position="320"/>
        <end position="340"/>
    </location>
</feature>
<dbReference type="Gene3D" id="1.20.1250.20">
    <property type="entry name" value="MFS general substrate transporter like domains"/>
    <property type="match status" value="2"/>
</dbReference>